<proteinExistence type="predicted"/>
<protein>
    <submittedName>
        <fullName evidence="1">Uncharacterized protein</fullName>
    </submittedName>
</protein>
<name>A0A2P5TNA7_9GAMM</name>
<organism evidence="1 2">
    <name type="scientific">Oceanisphaera arctica</name>
    <dbReference type="NCBI Taxonomy" id="641510"/>
    <lineage>
        <taxon>Bacteria</taxon>
        <taxon>Pseudomonadati</taxon>
        <taxon>Pseudomonadota</taxon>
        <taxon>Gammaproteobacteria</taxon>
        <taxon>Aeromonadales</taxon>
        <taxon>Aeromonadaceae</taxon>
        <taxon>Oceanisphaera</taxon>
    </lineage>
</organism>
<dbReference type="Proteomes" id="UP000242231">
    <property type="component" value="Unassembled WGS sequence"/>
</dbReference>
<sequence>MPCLPYKSAPYSVAAFVLALTAQPAPLAQRYFARGAALWVHGLALCDVCLSGGSHFIIVHGLPVPCSLLALALGGYLKAGNPALTCVVLRPVVMAGVMGSALLAHR</sequence>
<keyword evidence="2" id="KW-1185">Reference proteome</keyword>
<gene>
    <name evidence="1" type="ORF">UN63_06520</name>
</gene>
<accession>A0A2P5TNA7</accession>
<evidence type="ECO:0000313" key="1">
    <source>
        <dbReference type="EMBL" id="PPL16976.1"/>
    </source>
</evidence>
<dbReference type="AlphaFoldDB" id="A0A2P5TNA7"/>
<comment type="caution">
    <text evidence="1">The sequence shown here is derived from an EMBL/GenBank/DDBJ whole genome shotgun (WGS) entry which is preliminary data.</text>
</comment>
<evidence type="ECO:0000313" key="2">
    <source>
        <dbReference type="Proteomes" id="UP000242231"/>
    </source>
</evidence>
<reference evidence="2" key="1">
    <citation type="submission" date="2016-11" db="EMBL/GenBank/DDBJ databases">
        <authorList>
            <person name="Sisinthy S."/>
            <person name="Ara S."/>
            <person name="Gundlapally S.R."/>
        </authorList>
    </citation>
    <scope>NUCLEOTIDE SEQUENCE [LARGE SCALE GENOMIC DNA]</scope>
    <source>
        <strain evidence="2">V1-41</strain>
    </source>
</reference>
<dbReference type="EMBL" id="MPZM01000010">
    <property type="protein sequence ID" value="PPL16976.1"/>
    <property type="molecule type" value="Genomic_DNA"/>
</dbReference>